<sequence length="344" mass="38920">MEYRLLGNSGLRVSELCFGAGTFGRNSEFFKEWGLMEGDAAKRIVDLCVDAGINFFDTADVYSDGESEKVLGESIRHLDRGQLVIGTKATFRLGKGINDAGQSRHHLIRSIEGSLKRLGTDYIDVYYMHEVDAMTPIEETLYTLNRAVEEGKIRYIGCSNFSGWQLMKSLSISERYGWAKYVVQQSYYSLIGRDFEWELMPLGQSEKVGTAVWSPLGWARLTGKYSRNKPKPTTSRLNDEKMIAAGPKVADEHLYNVVDAIEAIAQETGKSVPEVSLNWLLQRPTVSTIIIGGRSEEQLKQNFKAVGWKLTPEQMTKLDEASKVIAAYPYWHQRQFPERNHDLL</sequence>
<dbReference type="InterPro" id="IPR023210">
    <property type="entry name" value="NADP_OxRdtase_dom"/>
</dbReference>
<accession>A0A5B9EGU5</accession>
<dbReference type="EMBL" id="CP042806">
    <property type="protein sequence ID" value="QEE31039.1"/>
    <property type="molecule type" value="Genomic_DNA"/>
</dbReference>
<keyword evidence="4" id="KW-1185">Reference proteome</keyword>
<organism evidence="3 4">
    <name type="scientific">Terriglobus albidus</name>
    <dbReference type="NCBI Taxonomy" id="1592106"/>
    <lineage>
        <taxon>Bacteria</taxon>
        <taxon>Pseudomonadati</taxon>
        <taxon>Acidobacteriota</taxon>
        <taxon>Terriglobia</taxon>
        <taxon>Terriglobales</taxon>
        <taxon>Acidobacteriaceae</taxon>
        <taxon>Terriglobus</taxon>
    </lineage>
</organism>
<dbReference type="OrthoDB" id="9773828at2"/>
<dbReference type="PANTHER" id="PTHR43364:SF18">
    <property type="entry name" value="OXIDOREDUCTASE"/>
    <property type="match status" value="1"/>
</dbReference>
<dbReference type="Gene3D" id="3.20.20.100">
    <property type="entry name" value="NADP-dependent oxidoreductase domain"/>
    <property type="match status" value="1"/>
</dbReference>
<dbReference type="PRINTS" id="PR00069">
    <property type="entry name" value="ALDKETRDTASE"/>
</dbReference>
<evidence type="ECO:0000313" key="4">
    <source>
        <dbReference type="Proteomes" id="UP000321820"/>
    </source>
</evidence>
<evidence type="ECO:0000256" key="1">
    <source>
        <dbReference type="ARBA" id="ARBA00023002"/>
    </source>
</evidence>
<dbReference type="GO" id="GO:0005829">
    <property type="term" value="C:cytosol"/>
    <property type="evidence" value="ECO:0007669"/>
    <property type="project" value="UniProtKB-ARBA"/>
</dbReference>
<dbReference type="InterPro" id="IPR020471">
    <property type="entry name" value="AKR"/>
</dbReference>
<feature type="domain" description="NADP-dependent oxidoreductase" evidence="2">
    <location>
        <begin position="16"/>
        <end position="322"/>
    </location>
</feature>
<dbReference type="RefSeq" id="WP_147650333.1">
    <property type="nucleotide sequence ID" value="NZ_CP042806.1"/>
</dbReference>
<dbReference type="Proteomes" id="UP000321820">
    <property type="component" value="Chromosome"/>
</dbReference>
<dbReference type="SUPFAM" id="SSF51430">
    <property type="entry name" value="NAD(P)-linked oxidoreductase"/>
    <property type="match status" value="1"/>
</dbReference>
<reference evidence="3 4" key="1">
    <citation type="submission" date="2019-08" db="EMBL/GenBank/DDBJ databases">
        <title>Complete genome sequence of Terriglobus albidus strain ORNL.</title>
        <authorList>
            <person name="Podar M."/>
        </authorList>
    </citation>
    <scope>NUCLEOTIDE SEQUENCE [LARGE SCALE GENOMIC DNA]</scope>
    <source>
        <strain evidence="3 4">ORNL</strain>
    </source>
</reference>
<dbReference type="FunFam" id="3.20.20.100:FF:000004">
    <property type="entry name" value="Oxidoreductase, aldo/keto reductase"/>
    <property type="match status" value="1"/>
</dbReference>
<keyword evidence="1" id="KW-0560">Oxidoreductase</keyword>
<dbReference type="AlphaFoldDB" id="A0A5B9EGU5"/>
<dbReference type="InterPro" id="IPR036812">
    <property type="entry name" value="NAD(P)_OxRdtase_dom_sf"/>
</dbReference>
<dbReference type="CDD" id="cd19091">
    <property type="entry name" value="AKR_PsAKR"/>
    <property type="match status" value="1"/>
</dbReference>
<name>A0A5B9EGU5_9BACT</name>
<evidence type="ECO:0000259" key="2">
    <source>
        <dbReference type="Pfam" id="PF00248"/>
    </source>
</evidence>
<evidence type="ECO:0000313" key="3">
    <source>
        <dbReference type="EMBL" id="QEE31039.1"/>
    </source>
</evidence>
<gene>
    <name evidence="3" type="ORF">FTW19_25365</name>
</gene>
<dbReference type="Pfam" id="PF00248">
    <property type="entry name" value="Aldo_ket_red"/>
    <property type="match status" value="1"/>
</dbReference>
<protein>
    <submittedName>
        <fullName evidence="3">Aldo/keto reductase</fullName>
    </submittedName>
</protein>
<dbReference type="KEGG" id="talb:FTW19_25365"/>
<dbReference type="InterPro" id="IPR050523">
    <property type="entry name" value="AKR_Detox_Biosynth"/>
</dbReference>
<dbReference type="GO" id="GO:0016491">
    <property type="term" value="F:oxidoreductase activity"/>
    <property type="evidence" value="ECO:0007669"/>
    <property type="project" value="UniProtKB-KW"/>
</dbReference>
<proteinExistence type="predicted"/>
<dbReference type="PANTHER" id="PTHR43364">
    <property type="entry name" value="NADH-SPECIFIC METHYLGLYOXAL REDUCTASE-RELATED"/>
    <property type="match status" value="1"/>
</dbReference>